<dbReference type="InterPro" id="IPR000218">
    <property type="entry name" value="Ribosomal_uL14"/>
</dbReference>
<name>A0AAD5X8Q2_9FUNG</name>
<dbReference type="AlphaFoldDB" id="A0AAD5X8Q2"/>
<dbReference type="InterPro" id="IPR036853">
    <property type="entry name" value="Ribosomal_uL14_sf"/>
</dbReference>
<dbReference type="EMBL" id="JADGJD010000037">
    <property type="protein sequence ID" value="KAJ3056347.1"/>
    <property type="molecule type" value="Genomic_DNA"/>
</dbReference>
<dbReference type="Pfam" id="PF00238">
    <property type="entry name" value="Ribosomal_L14"/>
    <property type="match status" value="1"/>
</dbReference>
<organism evidence="7 8">
    <name type="scientific">Rhizophlyctis rosea</name>
    <dbReference type="NCBI Taxonomy" id="64517"/>
    <lineage>
        <taxon>Eukaryota</taxon>
        <taxon>Fungi</taxon>
        <taxon>Fungi incertae sedis</taxon>
        <taxon>Chytridiomycota</taxon>
        <taxon>Chytridiomycota incertae sedis</taxon>
        <taxon>Chytridiomycetes</taxon>
        <taxon>Rhizophlyctidales</taxon>
        <taxon>Rhizophlyctidaceae</taxon>
        <taxon>Rhizophlyctis</taxon>
    </lineage>
</organism>
<reference evidence="7" key="1">
    <citation type="submission" date="2020-05" db="EMBL/GenBank/DDBJ databases">
        <title>Phylogenomic resolution of chytrid fungi.</title>
        <authorList>
            <person name="Stajich J.E."/>
            <person name="Amses K."/>
            <person name="Simmons R."/>
            <person name="Seto K."/>
            <person name="Myers J."/>
            <person name="Bonds A."/>
            <person name="Quandt C.A."/>
            <person name="Barry K."/>
            <person name="Liu P."/>
            <person name="Grigoriev I."/>
            <person name="Longcore J.E."/>
            <person name="James T.Y."/>
        </authorList>
    </citation>
    <scope>NUCLEOTIDE SEQUENCE</scope>
    <source>
        <strain evidence="7">JEL0318</strain>
    </source>
</reference>
<dbReference type="HAMAP" id="MF_01367">
    <property type="entry name" value="Ribosomal_uL14"/>
    <property type="match status" value="1"/>
</dbReference>
<dbReference type="Gene3D" id="2.40.150.20">
    <property type="entry name" value="Ribosomal protein L14"/>
    <property type="match status" value="1"/>
</dbReference>
<evidence type="ECO:0000256" key="6">
    <source>
        <dbReference type="RuleBase" id="RU003949"/>
    </source>
</evidence>
<dbReference type="CDD" id="cd00337">
    <property type="entry name" value="Ribosomal_uL14"/>
    <property type="match status" value="1"/>
</dbReference>
<dbReference type="PANTHER" id="PTHR11761:SF3">
    <property type="entry name" value="LARGE RIBOSOMAL SUBUNIT PROTEIN UL14M"/>
    <property type="match status" value="1"/>
</dbReference>
<dbReference type="Proteomes" id="UP001212841">
    <property type="component" value="Unassembled WGS sequence"/>
</dbReference>
<comment type="similarity">
    <text evidence="1 6">Belongs to the universal ribosomal protein uL14 family.</text>
</comment>
<evidence type="ECO:0000256" key="2">
    <source>
        <dbReference type="ARBA" id="ARBA00022980"/>
    </source>
</evidence>
<dbReference type="PANTHER" id="PTHR11761">
    <property type="entry name" value="50S/60S RIBOSOMAL PROTEIN L14/L23"/>
    <property type="match status" value="1"/>
</dbReference>
<dbReference type="SMART" id="SM01374">
    <property type="entry name" value="Ribosomal_L14"/>
    <property type="match status" value="1"/>
</dbReference>
<sequence>MLQLKSLAKVTAPTQSSHLFALTTDDPFPNQVIDNSGALVVECINVLSGARFAHLGDEIVCVVKRARPVPTATSGPKGTQAAPKVKKGEVHRALIVRTRKENRRLDGTFVRFDDNAVVMLNKQGQPLGNRVMGVIAAECRQKRWAKIVSMAPKVV</sequence>
<comment type="caution">
    <text evidence="7">The sequence shown here is derived from an EMBL/GenBank/DDBJ whole genome shotgun (WGS) entry which is preliminary data.</text>
</comment>
<evidence type="ECO:0000256" key="4">
    <source>
        <dbReference type="ARBA" id="ARBA00037226"/>
    </source>
</evidence>
<dbReference type="FunFam" id="2.40.150.20:FF:000005">
    <property type="entry name" value="50S ribosomal protein L14"/>
    <property type="match status" value="1"/>
</dbReference>
<dbReference type="NCBIfam" id="TIGR01067">
    <property type="entry name" value="rplN_bact"/>
    <property type="match status" value="1"/>
</dbReference>
<comment type="function">
    <text evidence="4">Component of the mitochondrial ribosome (mitoribosome), a dedicated translation machinery responsible for the synthesis of mitochondrial genome-encoded proteins, including at least some of the essential transmembrane subunits of the mitochondrial respiratory chain. The mitoribosomes are attached to the mitochondrial inner membrane and translation products are cotranslationally integrated into the membrane.</text>
</comment>
<dbReference type="GO" id="GO:0003735">
    <property type="term" value="F:structural constituent of ribosome"/>
    <property type="evidence" value="ECO:0007669"/>
    <property type="project" value="InterPro"/>
</dbReference>
<protein>
    <recommendedName>
        <fullName evidence="5">Large ribosomal subunit protein uL14m</fullName>
    </recommendedName>
</protein>
<gene>
    <name evidence="7" type="ORF">HK097_007325</name>
</gene>
<evidence type="ECO:0000256" key="1">
    <source>
        <dbReference type="ARBA" id="ARBA00010745"/>
    </source>
</evidence>
<evidence type="ECO:0000313" key="8">
    <source>
        <dbReference type="Proteomes" id="UP001212841"/>
    </source>
</evidence>
<keyword evidence="8" id="KW-1185">Reference proteome</keyword>
<evidence type="ECO:0000256" key="5">
    <source>
        <dbReference type="ARBA" id="ARBA00040118"/>
    </source>
</evidence>
<evidence type="ECO:0000313" key="7">
    <source>
        <dbReference type="EMBL" id="KAJ3056347.1"/>
    </source>
</evidence>
<dbReference type="InterPro" id="IPR005745">
    <property type="entry name" value="Ribosomal_uL14_bac-type"/>
</dbReference>
<accession>A0AAD5X8Q2</accession>
<keyword evidence="3 6" id="KW-0687">Ribonucleoprotein</keyword>
<dbReference type="SUPFAM" id="SSF50193">
    <property type="entry name" value="Ribosomal protein L14"/>
    <property type="match status" value="1"/>
</dbReference>
<evidence type="ECO:0000256" key="3">
    <source>
        <dbReference type="ARBA" id="ARBA00023274"/>
    </source>
</evidence>
<keyword evidence="2 6" id="KW-0689">Ribosomal protein</keyword>
<proteinExistence type="inferred from homology"/>
<dbReference type="GO" id="GO:0006412">
    <property type="term" value="P:translation"/>
    <property type="evidence" value="ECO:0007669"/>
    <property type="project" value="InterPro"/>
</dbReference>
<dbReference type="GO" id="GO:0005762">
    <property type="term" value="C:mitochondrial large ribosomal subunit"/>
    <property type="evidence" value="ECO:0007669"/>
    <property type="project" value="TreeGrafter"/>
</dbReference>
<dbReference type="GO" id="GO:0070180">
    <property type="term" value="F:large ribosomal subunit rRNA binding"/>
    <property type="evidence" value="ECO:0007669"/>
    <property type="project" value="TreeGrafter"/>
</dbReference>